<protein>
    <submittedName>
        <fullName evidence="1">Uncharacterized protein</fullName>
    </submittedName>
</protein>
<comment type="caution">
    <text evidence="1">The sequence shown here is derived from an EMBL/GenBank/DDBJ whole genome shotgun (WGS) entry which is preliminary data.</text>
</comment>
<sequence>MEGSITSGQQHSIATAQSIKKYLYNAVFDERTVILSDQFISKIVSAEAGTMTFSKKDHQDVS</sequence>
<dbReference type="AlphaFoldDB" id="A0A8T0SN26"/>
<gene>
    <name evidence="1" type="ORF">PVAP13_5KG369900</name>
</gene>
<evidence type="ECO:0000313" key="1">
    <source>
        <dbReference type="EMBL" id="KAG2598438.1"/>
    </source>
</evidence>
<dbReference type="Proteomes" id="UP000823388">
    <property type="component" value="Chromosome 5K"/>
</dbReference>
<evidence type="ECO:0000313" key="2">
    <source>
        <dbReference type="Proteomes" id="UP000823388"/>
    </source>
</evidence>
<organism evidence="1 2">
    <name type="scientific">Panicum virgatum</name>
    <name type="common">Blackwell switchgrass</name>
    <dbReference type="NCBI Taxonomy" id="38727"/>
    <lineage>
        <taxon>Eukaryota</taxon>
        <taxon>Viridiplantae</taxon>
        <taxon>Streptophyta</taxon>
        <taxon>Embryophyta</taxon>
        <taxon>Tracheophyta</taxon>
        <taxon>Spermatophyta</taxon>
        <taxon>Magnoliopsida</taxon>
        <taxon>Liliopsida</taxon>
        <taxon>Poales</taxon>
        <taxon>Poaceae</taxon>
        <taxon>PACMAD clade</taxon>
        <taxon>Panicoideae</taxon>
        <taxon>Panicodae</taxon>
        <taxon>Paniceae</taxon>
        <taxon>Panicinae</taxon>
        <taxon>Panicum</taxon>
        <taxon>Panicum sect. Hiantes</taxon>
    </lineage>
</organism>
<reference evidence="1" key="1">
    <citation type="submission" date="2020-05" db="EMBL/GenBank/DDBJ databases">
        <title>WGS assembly of Panicum virgatum.</title>
        <authorList>
            <person name="Lovell J.T."/>
            <person name="Jenkins J."/>
            <person name="Shu S."/>
            <person name="Juenger T.E."/>
            <person name="Schmutz J."/>
        </authorList>
    </citation>
    <scope>NUCLEOTIDE SEQUENCE</scope>
    <source>
        <strain evidence="1">AP13</strain>
    </source>
</reference>
<dbReference type="EMBL" id="CM029045">
    <property type="protein sequence ID" value="KAG2598438.1"/>
    <property type="molecule type" value="Genomic_DNA"/>
</dbReference>
<accession>A0A8T0SN26</accession>
<keyword evidence="2" id="KW-1185">Reference proteome</keyword>
<name>A0A8T0SN26_PANVG</name>
<proteinExistence type="predicted"/>